<sequence length="341" mass="36236">MTRRSTLRRSATFAVAKAAALALTATLTAGLFGGVATADATKSSSVTSVTKEGRLWHLKVYSAAMDREIPIDVHRPVDESKPAPNLYMLVGLDGGEGTANWHDKTKALDWLGDKPINIIEPLAGRGSYYTDWLQADPVLGMNKWRTFFTEELPPLLDSTLGSSGVNALTGLSTSGTAVLALAEAKPGLWKSVAAYSGCAQTSDPMGQKFVKLAVETWASGDTKNMYGPTDSPLWAQNDPVVNAEKLRGTKLFIASGSGIPAAKDVETYMTEGGPVSGSINLGAGMLIEAATNTCTANLKNRLESLNIPATYQFSDGTHNWPLWERTLPASWPVLAEGMGVS</sequence>
<dbReference type="PANTHER" id="PTHR48098">
    <property type="entry name" value="ENTEROCHELIN ESTERASE-RELATED"/>
    <property type="match status" value="1"/>
</dbReference>
<proteinExistence type="predicted"/>
<dbReference type="AlphaFoldDB" id="A0A3A4KLM8"/>
<dbReference type="EMBL" id="QZFU01000016">
    <property type="protein sequence ID" value="RJO76458.1"/>
    <property type="molecule type" value="Genomic_DNA"/>
</dbReference>
<dbReference type="Pfam" id="PF00756">
    <property type="entry name" value="Esterase"/>
    <property type="match status" value="1"/>
</dbReference>
<accession>A0A3A4KLM8</accession>
<protein>
    <submittedName>
        <fullName evidence="2">Esterase family protein</fullName>
    </submittedName>
</protein>
<feature type="signal peptide" evidence="1">
    <location>
        <begin position="1"/>
        <end position="38"/>
    </location>
</feature>
<dbReference type="InterPro" id="IPR050583">
    <property type="entry name" value="Mycobacterial_A85_antigen"/>
</dbReference>
<dbReference type="InterPro" id="IPR029058">
    <property type="entry name" value="AB_hydrolase_fold"/>
</dbReference>
<dbReference type="Gene3D" id="3.40.50.1820">
    <property type="entry name" value="alpha/beta hydrolase"/>
    <property type="match status" value="1"/>
</dbReference>
<evidence type="ECO:0000313" key="2">
    <source>
        <dbReference type="EMBL" id="RJO76458.1"/>
    </source>
</evidence>
<keyword evidence="3" id="KW-1185">Reference proteome</keyword>
<dbReference type="SUPFAM" id="SSF53474">
    <property type="entry name" value="alpha/beta-Hydrolases"/>
    <property type="match status" value="1"/>
</dbReference>
<keyword evidence="1" id="KW-0732">Signal</keyword>
<dbReference type="OrthoDB" id="4510758at2"/>
<reference evidence="2 3" key="1">
    <citation type="submission" date="2018-09" db="EMBL/GenBank/DDBJ databases">
        <title>YIM PH21274 draft genome.</title>
        <authorList>
            <person name="Miao C."/>
        </authorList>
    </citation>
    <scope>NUCLEOTIDE SEQUENCE [LARGE SCALE GENOMIC DNA]</scope>
    <source>
        <strain evidence="2 3">YIM PH 21724</strain>
    </source>
</reference>
<comment type="caution">
    <text evidence="2">The sequence shown here is derived from an EMBL/GenBank/DDBJ whole genome shotgun (WGS) entry which is preliminary data.</text>
</comment>
<organism evidence="2 3">
    <name type="scientific">Nocardia panacis</name>
    <dbReference type="NCBI Taxonomy" id="2340916"/>
    <lineage>
        <taxon>Bacteria</taxon>
        <taxon>Bacillati</taxon>
        <taxon>Actinomycetota</taxon>
        <taxon>Actinomycetes</taxon>
        <taxon>Mycobacteriales</taxon>
        <taxon>Nocardiaceae</taxon>
        <taxon>Nocardia</taxon>
    </lineage>
</organism>
<dbReference type="PANTHER" id="PTHR48098:SF1">
    <property type="entry name" value="DIACYLGLYCEROL ACYLTRANSFERASE_MYCOLYLTRANSFERASE AG85A"/>
    <property type="match status" value="1"/>
</dbReference>
<evidence type="ECO:0000256" key="1">
    <source>
        <dbReference type="SAM" id="SignalP"/>
    </source>
</evidence>
<dbReference type="GO" id="GO:0016747">
    <property type="term" value="F:acyltransferase activity, transferring groups other than amino-acyl groups"/>
    <property type="evidence" value="ECO:0007669"/>
    <property type="project" value="TreeGrafter"/>
</dbReference>
<gene>
    <name evidence="2" type="ORF">D5S18_09070</name>
</gene>
<evidence type="ECO:0000313" key="3">
    <source>
        <dbReference type="Proteomes" id="UP000266677"/>
    </source>
</evidence>
<name>A0A3A4KLM8_9NOCA</name>
<dbReference type="Proteomes" id="UP000266677">
    <property type="component" value="Unassembled WGS sequence"/>
</dbReference>
<dbReference type="RefSeq" id="WP_120039385.1">
    <property type="nucleotide sequence ID" value="NZ_QZFU01000016.1"/>
</dbReference>
<dbReference type="InterPro" id="IPR000801">
    <property type="entry name" value="Esterase-like"/>
</dbReference>
<feature type="chain" id="PRO_5017302421" evidence="1">
    <location>
        <begin position="39"/>
        <end position="341"/>
    </location>
</feature>